<evidence type="ECO:0000313" key="2">
    <source>
        <dbReference type="EMBL" id="KAG2182126.1"/>
    </source>
</evidence>
<dbReference type="PANTHER" id="PTHR31728:SF5">
    <property type="entry name" value="OS07G0540200 PROTEIN"/>
    <property type="match status" value="1"/>
</dbReference>
<dbReference type="Pfam" id="PF21125">
    <property type="entry name" value="MPN_2A_DUB_like"/>
    <property type="match status" value="1"/>
</dbReference>
<gene>
    <name evidence="2" type="ORF">INT43_007053</name>
</gene>
<dbReference type="PANTHER" id="PTHR31728">
    <property type="entry name" value="ABRAXAS FAMILY MEMBER"/>
    <property type="match status" value="1"/>
</dbReference>
<feature type="compositionally biased region" description="Polar residues" evidence="1">
    <location>
        <begin position="273"/>
        <end position="288"/>
    </location>
</feature>
<dbReference type="GO" id="GO:0090307">
    <property type="term" value="P:mitotic spindle assembly"/>
    <property type="evidence" value="ECO:0007669"/>
    <property type="project" value="TreeGrafter"/>
</dbReference>
<proteinExistence type="predicted"/>
<feature type="region of interest" description="Disordered" evidence="1">
    <location>
        <begin position="249"/>
        <end position="296"/>
    </location>
</feature>
<sequence>MDNSQSPEHTIRLTPIVWSSLLYECATSIADQEGFLIGSRIQRTTTSVNDSSDEVVEKNEDFTIVRKYHILSRTLERPYNHLGQFDQNILSELLEHIDKNEVVGYFRFRRQTLLQLSQRERCMASNLKELLPHCNIFALFTSILASEEGETHSYSCNMWEVVDRLENDGSSGLIKIPIEIVNMMESTLQYRTFISNAATTPSLPLSQIINTESISKQYNAIYQESLEQLQKATDKLMESEYQLKVLRDELDQSEDESEPSNENLDTTIFAASPQATSPSLFDDTNANSDDMIDLLS</sequence>
<accession>A0A8H7PXV2</accession>
<protein>
    <submittedName>
        <fullName evidence="2">Uncharacterized protein</fullName>
    </submittedName>
</protein>
<dbReference type="EMBL" id="JAEPQZ010000004">
    <property type="protein sequence ID" value="KAG2182126.1"/>
    <property type="molecule type" value="Genomic_DNA"/>
</dbReference>
<dbReference type="GO" id="GO:0031593">
    <property type="term" value="F:polyubiquitin modification-dependent protein binding"/>
    <property type="evidence" value="ECO:0007669"/>
    <property type="project" value="TreeGrafter"/>
</dbReference>
<organism evidence="2 3">
    <name type="scientific">Mortierella isabellina</name>
    <name type="common">Filamentous fungus</name>
    <name type="synonym">Umbelopsis isabellina</name>
    <dbReference type="NCBI Taxonomy" id="91625"/>
    <lineage>
        <taxon>Eukaryota</taxon>
        <taxon>Fungi</taxon>
        <taxon>Fungi incertae sedis</taxon>
        <taxon>Mucoromycota</taxon>
        <taxon>Mucoromycotina</taxon>
        <taxon>Umbelopsidomycetes</taxon>
        <taxon>Umbelopsidales</taxon>
        <taxon>Umbelopsidaceae</taxon>
        <taxon>Umbelopsis</taxon>
    </lineage>
</organism>
<dbReference type="InterPro" id="IPR023238">
    <property type="entry name" value="FAM175"/>
</dbReference>
<dbReference type="GO" id="GO:0070536">
    <property type="term" value="P:protein K63-linked deubiquitination"/>
    <property type="evidence" value="ECO:0007669"/>
    <property type="project" value="TreeGrafter"/>
</dbReference>
<dbReference type="PRINTS" id="PR02051">
    <property type="entry name" value="PROTEINF175"/>
</dbReference>
<dbReference type="GO" id="GO:0008608">
    <property type="term" value="P:attachment of spindle microtubules to kinetochore"/>
    <property type="evidence" value="ECO:0007669"/>
    <property type="project" value="TreeGrafter"/>
</dbReference>
<name>A0A8H7PXV2_MORIS</name>
<reference evidence="2" key="1">
    <citation type="submission" date="2020-12" db="EMBL/GenBank/DDBJ databases">
        <title>Metabolic potential, ecology and presence of endohyphal bacteria is reflected in genomic diversity of Mucoromycotina.</title>
        <authorList>
            <person name="Muszewska A."/>
            <person name="Okrasinska A."/>
            <person name="Steczkiewicz K."/>
            <person name="Drgas O."/>
            <person name="Orlowska M."/>
            <person name="Perlinska-Lenart U."/>
            <person name="Aleksandrzak-Piekarczyk T."/>
            <person name="Szatraj K."/>
            <person name="Zielenkiewicz U."/>
            <person name="Pilsyk S."/>
            <person name="Malc E."/>
            <person name="Mieczkowski P."/>
            <person name="Kruszewska J.S."/>
            <person name="Biernat P."/>
            <person name="Pawlowska J."/>
        </authorList>
    </citation>
    <scope>NUCLEOTIDE SEQUENCE</scope>
    <source>
        <strain evidence="2">WA0000067209</strain>
    </source>
</reference>
<evidence type="ECO:0000313" key="3">
    <source>
        <dbReference type="Proteomes" id="UP000654370"/>
    </source>
</evidence>
<dbReference type="GO" id="GO:0008017">
    <property type="term" value="F:microtubule binding"/>
    <property type="evidence" value="ECO:0007669"/>
    <property type="project" value="TreeGrafter"/>
</dbReference>
<dbReference type="GO" id="GO:0005634">
    <property type="term" value="C:nucleus"/>
    <property type="evidence" value="ECO:0007669"/>
    <property type="project" value="TreeGrafter"/>
</dbReference>
<dbReference type="OrthoDB" id="6358435at2759"/>
<comment type="caution">
    <text evidence="2">The sequence shown here is derived from an EMBL/GenBank/DDBJ whole genome shotgun (WGS) entry which is preliminary data.</text>
</comment>
<dbReference type="Proteomes" id="UP000654370">
    <property type="component" value="Unassembled WGS sequence"/>
</dbReference>
<dbReference type="AlphaFoldDB" id="A0A8H7PXV2"/>
<evidence type="ECO:0000256" key="1">
    <source>
        <dbReference type="SAM" id="MobiDB-lite"/>
    </source>
</evidence>
<keyword evidence="3" id="KW-1185">Reference proteome</keyword>